<keyword evidence="4 5" id="KW-1015">Disulfide bond</keyword>
<organism evidence="10 11">
    <name type="scientific">Oedothorax gibbosus</name>
    <dbReference type="NCBI Taxonomy" id="931172"/>
    <lineage>
        <taxon>Eukaryota</taxon>
        <taxon>Metazoa</taxon>
        <taxon>Ecdysozoa</taxon>
        <taxon>Arthropoda</taxon>
        <taxon>Chelicerata</taxon>
        <taxon>Arachnida</taxon>
        <taxon>Araneae</taxon>
        <taxon>Araneomorphae</taxon>
        <taxon>Entelegynae</taxon>
        <taxon>Araneoidea</taxon>
        <taxon>Linyphiidae</taxon>
        <taxon>Erigoninae</taxon>
        <taxon>Oedothorax</taxon>
    </lineage>
</organism>
<dbReference type="FunFam" id="2.170.300.10:FF:000041">
    <property type="entry name" value="Tyrosine protein kinase receptor tie-1, putative"/>
    <property type="match status" value="1"/>
</dbReference>
<keyword evidence="11" id="KW-1185">Reference proteome</keyword>
<dbReference type="Proteomes" id="UP000827092">
    <property type="component" value="Unassembled WGS sequence"/>
</dbReference>
<dbReference type="SMART" id="SM00181">
    <property type="entry name" value="EGF"/>
    <property type="match status" value="3"/>
</dbReference>
<keyword evidence="3" id="KW-0677">Repeat</keyword>
<feature type="transmembrane region" description="Helical" evidence="7">
    <location>
        <begin position="502"/>
        <end position="526"/>
    </location>
</feature>
<feature type="domain" description="EGF-like" evidence="9">
    <location>
        <begin position="401"/>
        <end position="436"/>
    </location>
</feature>
<dbReference type="PROSITE" id="PS00022">
    <property type="entry name" value="EGF_1"/>
    <property type="match status" value="2"/>
</dbReference>
<evidence type="ECO:0000256" key="6">
    <source>
        <dbReference type="SAM" id="MobiDB-lite"/>
    </source>
</evidence>
<evidence type="ECO:0000256" key="5">
    <source>
        <dbReference type="PROSITE-ProRule" id="PRU00076"/>
    </source>
</evidence>
<dbReference type="InterPro" id="IPR000742">
    <property type="entry name" value="EGF"/>
</dbReference>
<evidence type="ECO:0000256" key="2">
    <source>
        <dbReference type="ARBA" id="ARBA00022729"/>
    </source>
</evidence>
<keyword evidence="2 8" id="KW-0732">Signal</keyword>
<feature type="disulfide bond" evidence="5">
    <location>
        <begin position="383"/>
        <end position="392"/>
    </location>
</feature>
<dbReference type="EMBL" id="JAFNEN010000004">
    <property type="protein sequence ID" value="KAG8201591.1"/>
    <property type="molecule type" value="Genomic_DNA"/>
</dbReference>
<feature type="chain" id="PRO_5043574457" description="EGF-like domain-containing protein" evidence="8">
    <location>
        <begin position="18"/>
        <end position="577"/>
    </location>
</feature>
<dbReference type="GO" id="GO:0033299">
    <property type="term" value="P:secretion of lysosomal enzymes"/>
    <property type="evidence" value="ECO:0007669"/>
    <property type="project" value="TreeGrafter"/>
</dbReference>
<evidence type="ECO:0000259" key="9">
    <source>
        <dbReference type="PROSITE" id="PS50026"/>
    </source>
</evidence>
<dbReference type="Pfam" id="PF09992">
    <property type="entry name" value="NAGPA"/>
    <property type="match status" value="1"/>
</dbReference>
<evidence type="ECO:0000256" key="3">
    <source>
        <dbReference type="ARBA" id="ARBA00022737"/>
    </source>
</evidence>
<dbReference type="AlphaFoldDB" id="A0AAV6VZQ4"/>
<comment type="caution">
    <text evidence="5">Lacks conserved residue(s) required for the propagation of feature annotation.</text>
</comment>
<dbReference type="InterPro" id="IPR002049">
    <property type="entry name" value="LE_dom"/>
</dbReference>
<name>A0AAV6VZQ4_9ARAC</name>
<dbReference type="CDD" id="cd00055">
    <property type="entry name" value="EGF_Lam"/>
    <property type="match status" value="1"/>
</dbReference>
<feature type="disulfide bond" evidence="5">
    <location>
        <begin position="426"/>
        <end position="435"/>
    </location>
</feature>
<evidence type="ECO:0000313" key="10">
    <source>
        <dbReference type="EMBL" id="KAG8201591.1"/>
    </source>
</evidence>
<dbReference type="Pfam" id="PF23106">
    <property type="entry name" value="EGF_Teneurin"/>
    <property type="match status" value="1"/>
</dbReference>
<evidence type="ECO:0000256" key="7">
    <source>
        <dbReference type="SAM" id="Phobius"/>
    </source>
</evidence>
<reference evidence="10 11" key="1">
    <citation type="journal article" date="2022" name="Nat. Ecol. Evol.">
        <title>A masculinizing supergene underlies an exaggerated male reproductive morph in a spider.</title>
        <authorList>
            <person name="Hendrickx F."/>
            <person name="De Corte Z."/>
            <person name="Sonet G."/>
            <person name="Van Belleghem S.M."/>
            <person name="Kostlbacher S."/>
            <person name="Vangestel C."/>
        </authorList>
    </citation>
    <scope>NUCLEOTIDE SEQUENCE [LARGE SCALE GENOMIC DNA]</scope>
    <source>
        <strain evidence="10">W744_W776</strain>
    </source>
</reference>
<feature type="signal peptide" evidence="8">
    <location>
        <begin position="1"/>
        <end position="17"/>
    </location>
</feature>
<keyword evidence="7" id="KW-0812">Transmembrane</keyword>
<dbReference type="Gene3D" id="2.170.300.10">
    <property type="entry name" value="Tie2 ligand-binding domain superfamily"/>
    <property type="match status" value="1"/>
</dbReference>
<dbReference type="PANTHER" id="PTHR40446">
    <property type="entry name" value="N-ACETYLGLUCOSAMINE-1-PHOSPHODIESTER ALPHA-N-ACETYLGLUCOSAMINIDASE"/>
    <property type="match status" value="1"/>
</dbReference>
<feature type="domain" description="EGF-like" evidence="9">
    <location>
        <begin position="361"/>
        <end position="393"/>
    </location>
</feature>
<proteinExistence type="predicted"/>
<dbReference type="SMART" id="SM00180">
    <property type="entry name" value="EGF_Lam"/>
    <property type="match status" value="1"/>
</dbReference>
<evidence type="ECO:0000256" key="8">
    <source>
        <dbReference type="SAM" id="SignalP"/>
    </source>
</evidence>
<keyword evidence="7" id="KW-1133">Transmembrane helix</keyword>
<dbReference type="PROSITE" id="PS50026">
    <property type="entry name" value="EGF_3"/>
    <property type="match status" value="2"/>
</dbReference>
<evidence type="ECO:0000256" key="1">
    <source>
        <dbReference type="ARBA" id="ARBA00022536"/>
    </source>
</evidence>
<sequence>MQSLLIFVLYFTIVTKADEFKNDFEKLSKEDSLSPYTQRHGSRLTHRSIEECHLLENGSSPHELYPANKHLSFTKPFIKIKRFVKNIGTSFIQKIVRGHYVVISNPLETLSVFEPDQPGGCNLNIRQTVRETARKNECLVAINAGYFDTKKGSCLGNVISDGRLAHDSRGIQNAHFGLTEDGQIFTGYLSHEHVLSGKLKQLVGGVVWILRNGTGFVNSSKFLECEDTEETGTMDRFVDVLSARTSVGHDKDGNVVFVQVDGKSAVDGINLNEMETLLKDLGVVNAINVDGGGSSTLVINGTTANYPYDECDDKNFACDRKVSTILCVHSPYCNPSDCNGHGSCVDGQCSCDANWLPPKCDQLFCKENNCSNHGICSNEGCICHPGYFGQECNQSCQNGWYGDQCSHQCTCLNSADCNPITGACLCKSGFTGNNCENVCPPGFFGENCELQCQCDTCFCDPATGACEISNNTRVYEASMCLAKSIIKEKKLVKDNPDEERKLFFTIIVLGTITSLCIASFLILLFCSCSCRCRNQQVLCFKNPKRKYKRYPLQMPNGLLSESSSDSETFPMRNMRKN</sequence>
<dbReference type="PANTHER" id="PTHR40446:SF2">
    <property type="entry name" value="N-ACETYLGLUCOSAMINE-1-PHOSPHODIESTER ALPHA-N-ACETYLGLUCOSAMINIDASE"/>
    <property type="match status" value="1"/>
</dbReference>
<evidence type="ECO:0000256" key="4">
    <source>
        <dbReference type="ARBA" id="ARBA00023157"/>
    </source>
</evidence>
<dbReference type="Gene3D" id="2.10.25.10">
    <property type="entry name" value="Laminin"/>
    <property type="match status" value="1"/>
</dbReference>
<evidence type="ECO:0000313" key="11">
    <source>
        <dbReference type="Proteomes" id="UP000827092"/>
    </source>
</evidence>
<feature type="region of interest" description="Disordered" evidence="6">
    <location>
        <begin position="558"/>
        <end position="577"/>
    </location>
</feature>
<comment type="caution">
    <text evidence="10">The sequence shown here is derived from an EMBL/GenBank/DDBJ whole genome shotgun (WGS) entry which is preliminary data.</text>
</comment>
<keyword evidence="1 5" id="KW-0245">EGF-like domain</keyword>
<gene>
    <name evidence="10" type="ORF">JTE90_011257</name>
</gene>
<protein>
    <recommendedName>
        <fullName evidence="9">EGF-like domain-containing protein</fullName>
    </recommendedName>
</protein>
<dbReference type="InterPro" id="IPR018711">
    <property type="entry name" value="NAGPA"/>
</dbReference>
<accession>A0AAV6VZQ4</accession>
<keyword evidence="7" id="KW-0472">Membrane</keyword>